<evidence type="ECO:0000259" key="2">
    <source>
        <dbReference type="Pfam" id="PF01408"/>
    </source>
</evidence>
<dbReference type="PANTHER" id="PTHR43818:SF11">
    <property type="entry name" value="BCDNA.GH03377"/>
    <property type="match status" value="1"/>
</dbReference>
<comment type="caution">
    <text evidence="4">The sequence shown here is derived from an EMBL/GenBank/DDBJ whole genome shotgun (WGS) entry which is preliminary data.</text>
</comment>
<evidence type="ECO:0000256" key="1">
    <source>
        <dbReference type="ARBA" id="ARBA00023002"/>
    </source>
</evidence>
<dbReference type="Gene3D" id="3.30.360.10">
    <property type="entry name" value="Dihydrodipicolinate Reductase, domain 2"/>
    <property type="match status" value="1"/>
</dbReference>
<keyword evidence="1" id="KW-0560">Oxidoreductase</keyword>
<protein>
    <submittedName>
        <fullName evidence="4">Gfo/Idh/MocA family oxidoreductase</fullName>
    </submittedName>
</protein>
<evidence type="ECO:0000259" key="3">
    <source>
        <dbReference type="Pfam" id="PF22725"/>
    </source>
</evidence>
<dbReference type="SUPFAM" id="SSF51735">
    <property type="entry name" value="NAD(P)-binding Rossmann-fold domains"/>
    <property type="match status" value="1"/>
</dbReference>
<dbReference type="Pfam" id="PF01408">
    <property type="entry name" value="GFO_IDH_MocA"/>
    <property type="match status" value="1"/>
</dbReference>
<feature type="domain" description="GFO/IDH/MocA-like oxidoreductase" evidence="3">
    <location>
        <begin position="141"/>
        <end position="267"/>
    </location>
</feature>
<dbReference type="Pfam" id="PF22725">
    <property type="entry name" value="GFO_IDH_MocA_C3"/>
    <property type="match status" value="1"/>
</dbReference>
<organism evidence="4 5">
    <name type="scientific">Olivibacter ginsenosidimutans</name>
    <dbReference type="NCBI Taxonomy" id="1176537"/>
    <lineage>
        <taxon>Bacteria</taxon>
        <taxon>Pseudomonadati</taxon>
        <taxon>Bacteroidota</taxon>
        <taxon>Sphingobacteriia</taxon>
        <taxon>Sphingobacteriales</taxon>
        <taxon>Sphingobacteriaceae</taxon>
        <taxon>Olivibacter</taxon>
    </lineage>
</organism>
<evidence type="ECO:0000313" key="4">
    <source>
        <dbReference type="EMBL" id="GAA4796534.1"/>
    </source>
</evidence>
<dbReference type="InterPro" id="IPR000683">
    <property type="entry name" value="Gfo/Idh/MocA-like_OxRdtase_N"/>
</dbReference>
<dbReference type="Gene3D" id="3.40.50.720">
    <property type="entry name" value="NAD(P)-binding Rossmann-like Domain"/>
    <property type="match status" value="1"/>
</dbReference>
<evidence type="ECO:0000313" key="5">
    <source>
        <dbReference type="Proteomes" id="UP001501411"/>
    </source>
</evidence>
<name>A0ABP9BJY3_9SPHI</name>
<dbReference type="InterPro" id="IPR036291">
    <property type="entry name" value="NAD(P)-bd_dom_sf"/>
</dbReference>
<gene>
    <name evidence="4" type="ORF">GCM10023231_26260</name>
</gene>
<keyword evidence="5" id="KW-1185">Reference proteome</keyword>
<proteinExistence type="predicted"/>
<dbReference type="EMBL" id="BAABIQ010000037">
    <property type="protein sequence ID" value="GAA4796534.1"/>
    <property type="molecule type" value="Genomic_DNA"/>
</dbReference>
<reference evidence="5" key="1">
    <citation type="journal article" date="2019" name="Int. J. Syst. Evol. Microbiol.">
        <title>The Global Catalogue of Microorganisms (GCM) 10K type strain sequencing project: providing services to taxonomists for standard genome sequencing and annotation.</title>
        <authorList>
            <consortium name="The Broad Institute Genomics Platform"/>
            <consortium name="The Broad Institute Genome Sequencing Center for Infectious Disease"/>
            <person name="Wu L."/>
            <person name="Ma J."/>
        </authorList>
    </citation>
    <scope>NUCLEOTIDE SEQUENCE [LARGE SCALE GENOMIC DNA]</scope>
    <source>
        <strain evidence="5">JCM 18200</strain>
    </source>
</reference>
<feature type="domain" description="Gfo/Idh/MocA-like oxidoreductase N-terminal" evidence="2">
    <location>
        <begin position="11"/>
        <end position="130"/>
    </location>
</feature>
<dbReference type="InterPro" id="IPR055170">
    <property type="entry name" value="GFO_IDH_MocA-like_dom"/>
</dbReference>
<dbReference type="PANTHER" id="PTHR43818">
    <property type="entry name" value="BCDNA.GH03377"/>
    <property type="match status" value="1"/>
</dbReference>
<sequence>MVEAIGQEMLKVAVAGMSHDHVHVLFNLYKQNQVDLVGIAERDTALIHRMQKRYHLPDALFYPSLDSLLKKVKPTVVLAYNPVAEHVDVAEACLPLRIPVMVEKPLAATATQAQRIAQLAKKYNTLFLTNYETTWYRSNHRIKALTNQHTLGKLKKIVVRDGHQGPKEIGCSADFLNWLTDPVKNGGGALMDFGCYGANLMTWLKQGERPLAVTAVTRHLKPQIYPKVEDDATIVLEYADGTTGLIQASWDWSYNIKDMQIFGDSKMLHARDDHTLLEYQNVNDYKEIPLDNTYYTNHLAYLKDVLAGKIEATNDLSSLTNNLVVMEILEAAKRSANEGKRIVL</sequence>
<dbReference type="InterPro" id="IPR050463">
    <property type="entry name" value="Gfo/Idh/MocA_oxidrdct_glycsds"/>
</dbReference>
<dbReference type="Proteomes" id="UP001501411">
    <property type="component" value="Unassembled WGS sequence"/>
</dbReference>
<accession>A0ABP9BJY3</accession>
<dbReference type="SUPFAM" id="SSF55347">
    <property type="entry name" value="Glyceraldehyde-3-phosphate dehydrogenase-like, C-terminal domain"/>
    <property type="match status" value="1"/>
</dbReference>